<organism evidence="2 3">
    <name type="scientific">Riccia fluitans</name>
    <dbReference type="NCBI Taxonomy" id="41844"/>
    <lineage>
        <taxon>Eukaryota</taxon>
        <taxon>Viridiplantae</taxon>
        <taxon>Streptophyta</taxon>
        <taxon>Embryophyta</taxon>
        <taxon>Marchantiophyta</taxon>
        <taxon>Marchantiopsida</taxon>
        <taxon>Marchantiidae</taxon>
        <taxon>Marchantiales</taxon>
        <taxon>Ricciaceae</taxon>
        <taxon>Riccia</taxon>
    </lineage>
</organism>
<comment type="caution">
    <text evidence="2">The sequence shown here is derived from an EMBL/GenBank/DDBJ whole genome shotgun (WGS) entry which is preliminary data.</text>
</comment>
<reference evidence="2 3" key="1">
    <citation type="submission" date="2024-09" db="EMBL/GenBank/DDBJ databases">
        <title>Chromosome-scale assembly of Riccia fluitans.</title>
        <authorList>
            <person name="Paukszto L."/>
            <person name="Sawicki J."/>
            <person name="Karawczyk K."/>
            <person name="Piernik-Szablinska J."/>
            <person name="Szczecinska M."/>
            <person name="Mazdziarz M."/>
        </authorList>
    </citation>
    <scope>NUCLEOTIDE SEQUENCE [LARGE SCALE GENOMIC DNA]</scope>
    <source>
        <strain evidence="2">Rf_01</strain>
        <tissue evidence="2">Aerial parts of the thallus</tissue>
    </source>
</reference>
<accession>A0ABD1XLV9</accession>
<proteinExistence type="predicted"/>
<name>A0ABD1XLV9_9MARC</name>
<protein>
    <submittedName>
        <fullName evidence="2">Uncharacterized protein</fullName>
    </submittedName>
</protein>
<keyword evidence="3" id="KW-1185">Reference proteome</keyword>
<evidence type="ECO:0000313" key="2">
    <source>
        <dbReference type="EMBL" id="KAL2609935.1"/>
    </source>
</evidence>
<sequence>MAEFRNSAARATVQRWHASAVVNSSEELLDAFTLANWMQVRSAQRGNRRSLDDRLVEEGTEAEKRGSEVA</sequence>
<evidence type="ECO:0000313" key="3">
    <source>
        <dbReference type="Proteomes" id="UP001605036"/>
    </source>
</evidence>
<dbReference type="EMBL" id="JBHFFA010000008">
    <property type="protein sequence ID" value="KAL2609935.1"/>
    <property type="molecule type" value="Genomic_DNA"/>
</dbReference>
<gene>
    <name evidence="2" type="ORF">R1flu_028508</name>
</gene>
<evidence type="ECO:0000256" key="1">
    <source>
        <dbReference type="SAM" id="MobiDB-lite"/>
    </source>
</evidence>
<dbReference type="Proteomes" id="UP001605036">
    <property type="component" value="Unassembled WGS sequence"/>
</dbReference>
<dbReference type="AlphaFoldDB" id="A0ABD1XLV9"/>
<feature type="region of interest" description="Disordered" evidence="1">
    <location>
        <begin position="43"/>
        <end position="70"/>
    </location>
</feature>
<feature type="compositionally biased region" description="Basic and acidic residues" evidence="1">
    <location>
        <begin position="49"/>
        <end position="70"/>
    </location>
</feature>